<keyword evidence="3" id="KW-0460">Magnesium</keyword>
<dbReference type="SUPFAM" id="SSF56784">
    <property type="entry name" value="HAD-like"/>
    <property type="match status" value="1"/>
</dbReference>
<dbReference type="NCBIfam" id="TIGR01509">
    <property type="entry name" value="HAD-SF-IA-v3"/>
    <property type="match status" value="1"/>
</dbReference>
<dbReference type="InterPro" id="IPR023214">
    <property type="entry name" value="HAD_sf"/>
</dbReference>
<dbReference type="InterPro" id="IPR041492">
    <property type="entry name" value="HAD_2"/>
</dbReference>
<dbReference type="SFLD" id="SFLDS00003">
    <property type="entry name" value="Haloacid_Dehalogenase"/>
    <property type="match status" value="1"/>
</dbReference>
<dbReference type="NCBIfam" id="TIGR01549">
    <property type="entry name" value="HAD-SF-IA-v1"/>
    <property type="match status" value="1"/>
</dbReference>
<reference evidence="5" key="1">
    <citation type="submission" date="2019-06" db="EMBL/GenBank/DDBJ databases">
        <authorList>
            <person name="Murdoch R.W."/>
            <person name="Fathepure B."/>
        </authorList>
    </citation>
    <scope>NUCLEOTIDE SEQUENCE</scope>
</reference>
<dbReference type="InterPro" id="IPR006439">
    <property type="entry name" value="HAD-SF_hydro_IA"/>
</dbReference>
<dbReference type="Gene3D" id="1.10.150.240">
    <property type="entry name" value="Putative phosphatase, domain 2"/>
    <property type="match status" value="1"/>
</dbReference>
<dbReference type="PANTHER" id="PTHR43434:SF23">
    <property type="entry name" value="PHOSPHOGLYCOLATE PHOSPHATASE"/>
    <property type="match status" value="1"/>
</dbReference>
<dbReference type="GO" id="GO:0008967">
    <property type="term" value="F:phosphoglycolate phosphatase activity"/>
    <property type="evidence" value="ECO:0007669"/>
    <property type="project" value="TreeGrafter"/>
</dbReference>
<dbReference type="EMBL" id="MN079097">
    <property type="protein sequence ID" value="QEA05256.1"/>
    <property type="molecule type" value="Genomic_DNA"/>
</dbReference>
<dbReference type="InterPro" id="IPR036412">
    <property type="entry name" value="HAD-like_sf"/>
</dbReference>
<dbReference type="Pfam" id="PF13419">
    <property type="entry name" value="HAD_2"/>
    <property type="match status" value="1"/>
</dbReference>
<gene>
    <name evidence="5" type="primary">mupP_1</name>
    <name evidence="5" type="ORF">KBTEX_01576</name>
</gene>
<dbReference type="Gene3D" id="3.40.50.1000">
    <property type="entry name" value="HAD superfamily/HAD-like"/>
    <property type="match status" value="1"/>
</dbReference>
<dbReference type="EC" id="3.1.3.-" evidence="5"/>
<keyword evidence="2 5" id="KW-0378">Hydrolase</keyword>
<keyword evidence="1" id="KW-0479">Metal-binding</keyword>
<evidence type="ECO:0000256" key="1">
    <source>
        <dbReference type="ARBA" id="ARBA00022723"/>
    </source>
</evidence>
<accession>A0A5B8R924</accession>
<organism evidence="5">
    <name type="scientific">uncultured organism</name>
    <dbReference type="NCBI Taxonomy" id="155900"/>
    <lineage>
        <taxon>unclassified sequences</taxon>
        <taxon>environmental samples</taxon>
    </lineage>
</organism>
<evidence type="ECO:0000256" key="2">
    <source>
        <dbReference type="ARBA" id="ARBA00022801"/>
    </source>
</evidence>
<dbReference type="GO" id="GO:0006281">
    <property type="term" value="P:DNA repair"/>
    <property type="evidence" value="ECO:0007669"/>
    <property type="project" value="TreeGrafter"/>
</dbReference>
<evidence type="ECO:0000256" key="3">
    <source>
        <dbReference type="ARBA" id="ARBA00022842"/>
    </source>
</evidence>
<name>A0A5B8R924_9ZZZZ</name>
<keyword evidence="4" id="KW-0119">Carbohydrate metabolism</keyword>
<evidence type="ECO:0000256" key="4">
    <source>
        <dbReference type="ARBA" id="ARBA00023277"/>
    </source>
</evidence>
<dbReference type="InterPro" id="IPR050155">
    <property type="entry name" value="HAD-like_hydrolase_sf"/>
</dbReference>
<evidence type="ECO:0000313" key="5">
    <source>
        <dbReference type="EMBL" id="QEA05256.1"/>
    </source>
</evidence>
<sequence length="221" mass="23897">MAPLARAVLLDLDGTLLDTAPDLIGSLNDLRAEQHLAPLPAGQLATVVSHGSGPLVRRGFDIDPSDTRFAGLRKRFLAIYRERVHRETRAFAGMDELLAVLEARHVPWGIVTNKPGWLTRPLVAALGYSERSGCLITGDDLALRKPNPYPVLQACDALNLPPEACVVVGDAQRDVESGQRAGAITLVALFGYVHAEDRVTHWGADGLIGHPLDILNWLEPA</sequence>
<dbReference type="SFLD" id="SFLDG01129">
    <property type="entry name" value="C1.5:_HAD__Beta-PGM__Phosphata"/>
    <property type="match status" value="1"/>
</dbReference>
<dbReference type="GO" id="GO:0046872">
    <property type="term" value="F:metal ion binding"/>
    <property type="evidence" value="ECO:0007669"/>
    <property type="project" value="UniProtKB-KW"/>
</dbReference>
<dbReference type="AlphaFoldDB" id="A0A5B8R924"/>
<protein>
    <submittedName>
        <fullName evidence="5">N-acetylmuramic acid 6-phosphate phosphatase</fullName>
        <ecNumber evidence="5">3.1.3.-</ecNumber>
    </submittedName>
</protein>
<dbReference type="InterPro" id="IPR023198">
    <property type="entry name" value="PGP-like_dom2"/>
</dbReference>
<proteinExistence type="predicted"/>
<dbReference type="PANTHER" id="PTHR43434">
    <property type="entry name" value="PHOSPHOGLYCOLATE PHOSPHATASE"/>
    <property type="match status" value="1"/>
</dbReference>